<reference evidence="2" key="1">
    <citation type="journal article" date="2019" name="Plant J.">
        <title>Chlorella vulgaris genome assembly and annotation reveals the molecular basis for metabolic acclimation to high light conditions.</title>
        <authorList>
            <person name="Cecchin M."/>
            <person name="Marcolungo L."/>
            <person name="Rossato M."/>
            <person name="Girolomoni L."/>
            <person name="Cosentino E."/>
            <person name="Cuine S."/>
            <person name="Li-Beisson Y."/>
            <person name="Delledonne M."/>
            <person name="Ballottari M."/>
        </authorList>
    </citation>
    <scope>NUCLEOTIDE SEQUENCE</scope>
    <source>
        <strain evidence="2">211/11P</strain>
    </source>
</reference>
<dbReference type="Proteomes" id="UP001055712">
    <property type="component" value="Unassembled WGS sequence"/>
</dbReference>
<gene>
    <name evidence="2" type="ORF">D9Q98_001068</name>
</gene>
<evidence type="ECO:0000259" key="1">
    <source>
        <dbReference type="Pfam" id="PF00085"/>
    </source>
</evidence>
<accession>A0A9D4U0R2</accession>
<keyword evidence="3" id="KW-1185">Reference proteome</keyword>
<organism evidence="2 3">
    <name type="scientific">Chlorella vulgaris</name>
    <name type="common">Green alga</name>
    <dbReference type="NCBI Taxonomy" id="3077"/>
    <lineage>
        <taxon>Eukaryota</taxon>
        <taxon>Viridiplantae</taxon>
        <taxon>Chlorophyta</taxon>
        <taxon>core chlorophytes</taxon>
        <taxon>Trebouxiophyceae</taxon>
        <taxon>Chlorellales</taxon>
        <taxon>Chlorellaceae</taxon>
        <taxon>Chlorella clade</taxon>
        <taxon>Chlorella</taxon>
    </lineage>
</organism>
<dbReference type="Pfam" id="PF00085">
    <property type="entry name" value="Thioredoxin"/>
    <property type="match status" value="1"/>
</dbReference>
<proteinExistence type="predicted"/>
<dbReference type="SUPFAM" id="SSF52833">
    <property type="entry name" value="Thioredoxin-like"/>
    <property type="match status" value="1"/>
</dbReference>
<comment type="caution">
    <text evidence="2">The sequence shown here is derived from an EMBL/GenBank/DDBJ whole genome shotgun (WGS) entry which is preliminary data.</text>
</comment>
<dbReference type="EMBL" id="SIDB01000001">
    <property type="protein sequence ID" value="KAI3438646.1"/>
    <property type="molecule type" value="Genomic_DNA"/>
</dbReference>
<feature type="domain" description="Thioredoxin" evidence="1">
    <location>
        <begin position="17"/>
        <end position="109"/>
    </location>
</feature>
<dbReference type="Gene3D" id="3.40.30.10">
    <property type="entry name" value="Glutaredoxin"/>
    <property type="match status" value="1"/>
</dbReference>
<name>A0A9D4U0R2_CHLVU</name>
<dbReference type="InterPro" id="IPR013766">
    <property type="entry name" value="Thioredoxin_domain"/>
</dbReference>
<dbReference type="AlphaFoldDB" id="A0A9D4U0R2"/>
<dbReference type="InterPro" id="IPR036249">
    <property type="entry name" value="Thioredoxin-like_sf"/>
</dbReference>
<evidence type="ECO:0000313" key="3">
    <source>
        <dbReference type="Proteomes" id="UP001055712"/>
    </source>
</evidence>
<protein>
    <recommendedName>
        <fullName evidence="1">Thioredoxin domain-containing protein</fullName>
    </recommendedName>
</protein>
<reference evidence="2" key="2">
    <citation type="submission" date="2020-11" db="EMBL/GenBank/DDBJ databases">
        <authorList>
            <person name="Cecchin M."/>
            <person name="Marcolungo L."/>
            <person name="Rossato M."/>
            <person name="Girolomoni L."/>
            <person name="Cosentino E."/>
            <person name="Cuine S."/>
            <person name="Li-Beisson Y."/>
            <person name="Delledonne M."/>
            <person name="Ballottari M."/>
        </authorList>
    </citation>
    <scope>NUCLEOTIDE SEQUENCE</scope>
    <source>
        <strain evidence="2">211/11P</strain>
        <tissue evidence="2">Whole cell</tissue>
    </source>
</reference>
<evidence type="ECO:0000313" key="2">
    <source>
        <dbReference type="EMBL" id="KAI3438646.1"/>
    </source>
</evidence>
<dbReference type="OrthoDB" id="2018237at2759"/>
<sequence length="121" mass="13032">MGAANSRTYDAQPELASKMAQQQSLIVAFMSPQCGLCASLRPALDQVASSRASELQVAVLNAQLDKQWAPEMLAYNVETVPCFVLLNAAGNAVCKTPPPRSRQQMEAALSEMVQHATQLAR</sequence>